<name>W6JIK8_9POXV</name>
<dbReference type="RefSeq" id="YP_009001516.1">
    <property type="nucleotide sequence ID" value="NC_023426.1"/>
</dbReference>
<dbReference type="EMBL" id="AP013055">
    <property type="protein sequence ID" value="BAO49403.1"/>
    <property type="molecule type" value="Genomic_DNA"/>
</dbReference>
<proteinExistence type="predicted"/>
<sequence>MENSNTIPTAESEEENVNESEENFDFYDTIEKSITDLICEFKTTCEKKTETS</sequence>
<reference evidence="2 3" key="1">
    <citation type="journal article" date="2014" name="Virology">
        <title>The complete genome sequence of the Alphaentomopoxvirus Anomala cuprea entomopoxvirus, including its terminal hairpin loop sequences, suggests a potentially unique mode of apoptosis inhibition and mode of DNA replication.</title>
        <authorList>
            <person name="Mitsuhashi W."/>
            <person name="Miyamoto K."/>
            <person name="Wada S."/>
        </authorList>
    </citation>
    <scope>NUCLEOTIDE SEQUENCE [LARGE SCALE GENOMIC DNA]</scope>
    <source>
        <strain evidence="2">CV6M</strain>
    </source>
</reference>
<dbReference type="Proteomes" id="UP000174145">
    <property type="component" value="Segment"/>
</dbReference>
<accession>W6JIK8</accession>
<feature type="region of interest" description="Disordered" evidence="1">
    <location>
        <begin position="1"/>
        <end position="23"/>
    </location>
</feature>
<evidence type="ECO:0000313" key="3">
    <source>
        <dbReference type="Proteomes" id="UP000174145"/>
    </source>
</evidence>
<keyword evidence="3" id="KW-1185">Reference proteome</keyword>
<feature type="compositionally biased region" description="Acidic residues" evidence="1">
    <location>
        <begin position="11"/>
        <end position="23"/>
    </location>
</feature>
<organism evidence="2 3">
    <name type="scientific">Alphaentomopoxvirus acuprea</name>
    <dbReference type="NCBI Taxonomy" id="62099"/>
    <lineage>
        <taxon>Viruses</taxon>
        <taxon>Varidnaviria</taxon>
        <taxon>Bamfordvirae</taxon>
        <taxon>Nucleocytoviricota</taxon>
        <taxon>Pokkesviricetes</taxon>
        <taxon>Chitovirales</taxon>
        <taxon>Poxviridae</taxon>
        <taxon>Entomopoxvirinae</taxon>
        <taxon>Alphaentomopoxvirus</taxon>
    </lineage>
</organism>
<protein>
    <submittedName>
        <fullName evidence="2">Uncharacterized protein</fullName>
    </submittedName>
</protein>
<evidence type="ECO:0000313" key="2">
    <source>
        <dbReference type="EMBL" id="BAO49403.1"/>
    </source>
</evidence>
<dbReference type="GeneID" id="18263472"/>
<evidence type="ECO:0000256" key="1">
    <source>
        <dbReference type="SAM" id="MobiDB-lite"/>
    </source>
</evidence>
<dbReference type="KEGG" id="vg:18263472"/>